<dbReference type="EMBL" id="CP034279">
    <property type="protein sequence ID" value="QGV79402.1"/>
    <property type="molecule type" value="Genomic_DNA"/>
</dbReference>
<reference evidence="2 3" key="1">
    <citation type="submission" date="2018-12" db="EMBL/GenBank/DDBJ databases">
        <title>Complete genome sequence of Streptomyces ficellus NRRL8067, the producer of ficellomycin, feldamycin and nojirimycin.</title>
        <authorList>
            <person name="Zhang H."/>
            <person name="Yue R."/>
            <person name="Liu Y."/>
            <person name="Li M."/>
            <person name="Mu H."/>
            <person name="Zhang J."/>
        </authorList>
    </citation>
    <scope>NUCLEOTIDE SEQUENCE [LARGE SCALE GENOMIC DNA]</scope>
    <source>
        <strain evidence="2 3">NRRL 8067</strain>
    </source>
</reference>
<accession>A0A6I6FH31</accession>
<dbReference type="Pfam" id="PF10604">
    <property type="entry name" value="Polyketide_cyc2"/>
    <property type="match status" value="1"/>
</dbReference>
<protein>
    <recommendedName>
        <fullName evidence="4">SRPBCC family protein</fullName>
    </recommendedName>
</protein>
<organism evidence="2 3">
    <name type="scientific">Streptomyces ficellus</name>
    <dbReference type="NCBI Taxonomy" id="1977088"/>
    <lineage>
        <taxon>Bacteria</taxon>
        <taxon>Bacillati</taxon>
        <taxon>Actinomycetota</taxon>
        <taxon>Actinomycetes</taxon>
        <taxon>Kitasatosporales</taxon>
        <taxon>Streptomycetaceae</taxon>
        <taxon>Streptomyces</taxon>
    </lineage>
</organism>
<feature type="region of interest" description="Disordered" evidence="1">
    <location>
        <begin position="56"/>
        <end position="100"/>
    </location>
</feature>
<evidence type="ECO:0008006" key="4">
    <source>
        <dbReference type="Google" id="ProtNLM"/>
    </source>
</evidence>
<dbReference type="SUPFAM" id="SSF55961">
    <property type="entry name" value="Bet v1-like"/>
    <property type="match status" value="1"/>
</dbReference>
<dbReference type="Gene3D" id="3.30.530.20">
    <property type="match status" value="1"/>
</dbReference>
<feature type="compositionally biased region" description="Basic and acidic residues" evidence="1">
    <location>
        <begin position="73"/>
        <end position="82"/>
    </location>
</feature>
<dbReference type="InterPro" id="IPR019587">
    <property type="entry name" value="Polyketide_cyclase/dehydratase"/>
</dbReference>
<dbReference type="KEGG" id="sfic:EIZ62_14975"/>
<dbReference type="OrthoDB" id="1524368at2"/>
<dbReference type="InterPro" id="IPR023393">
    <property type="entry name" value="START-like_dom_sf"/>
</dbReference>
<sequence length="149" mass="16718">MSAIRQSVEISRRPEDVFSYLTDTSHMPEWQESALSVTPAGGGPTGGLGSRVMVTRQMGRRRMPMTMEMSEYDPPRRFRMDGIDGPVRGHVQGTVEPIGDGERSRVTLDLDFESHGIGKVLVPLMVRPHVKKELPKNEQHLKDILEARP</sequence>
<evidence type="ECO:0000313" key="3">
    <source>
        <dbReference type="Proteomes" id="UP000422572"/>
    </source>
</evidence>
<dbReference type="AlphaFoldDB" id="A0A6I6FH31"/>
<gene>
    <name evidence="2" type="ORF">EIZ62_14975</name>
</gene>
<dbReference type="RefSeq" id="WP_156693148.1">
    <property type="nucleotide sequence ID" value="NZ_CP034279.1"/>
</dbReference>
<keyword evidence="3" id="KW-1185">Reference proteome</keyword>
<evidence type="ECO:0000313" key="2">
    <source>
        <dbReference type="EMBL" id="QGV79402.1"/>
    </source>
</evidence>
<name>A0A6I6FH31_9ACTN</name>
<proteinExistence type="predicted"/>
<evidence type="ECO:0000256" key="1">
    <source>
        <dbReference type="SAM" id="MobiDB-lite"/>
    </source>
</evidence>
<dbReference type="Proteomes" id="UP000422572">
    <property type="component" value="Chromosome"/>
</dbReference>